<reference evidence="1 2" key="1">
    <citation type="submission" date="2016-03" db="EMBL/GenBank/DDBJ databases">
        <title>Cyphomyrmex costatus WGS genome.</title>
        <authorList>
            <person name="Nygaard S."/>
            <person name="Hu H."/>
            <person name="Boomsma J."/>
            <person name="Zhang G."/>
        </authorList>
    </citation>
    <scope>NUCLEOTIDE SEQUENCE [LARGE SCALE GENOMIC DNA]</scope>
    <source>
        <strain evidence="1">MS0001</strain>
        <tissue evidence="1">Whole body</tissue>
    </source>
</reference>
<proteinExistence type="predicted"/>
<evidence type="ECO:0000313" key="1">
    <source>
        <dbReference type="EMBL" id="KYM98759.1"/>
    </source>
</evidence>
<dbReference type="Proteomes" id="UP000078542">
    <property type="component" value="Unassembled WGS sequence"/>
</dbReference>
<gene>
    <name evidence="1" type="ORF">ALC62_10727</name>
</gene>
<dbReference type="AlphaFoldDB" id="A0A195CD19"/>
<evidence type="ECO:0000313" key="2">
    <source>
        <dbReference type="Proteomes" id="UP000078542"/>
    </source>
</evidence>
<organism evidence="1 2">
    <name type="scientific">Cyphomyrmex costatus</name>
    <dbReference type="NCBI Taxonomy" id="456900"/>
    <lineage>
        <taxon>Eukaryota</taxon>
        <taxon>Metazoa</taxon>
        <taxon>Ecdysozoa</taxon>
        <taxon>Arthropoda</taxon>
        <taxon>Hexapoda</taxon>
        <taxon>Insecta</taxon>
        <taxon>Pterygota</taxon>
        <taxon>Neoptera</taxon>
        <taxon>Endopterygota</taxon>
        <taxon>Hymenoptera</taxon>
        <taxon>Apocrita</taxon>
        <taxon>Aculeata</taxon>
        <taxon>Formicoidea</taxon>
        <taxon>Formicidae</taxon>
        <taxon>Myrmicinae</taxon>
        <taxon>Cyphomyrmex</taxon>
    </lineage>
</organism>
<name>A0A195CD19_9HYME</name>
<dbReference type="EMBL" id="KQ977935">
    <property type="protein sequence ID" value="KYM98759.1"/>
    <property type="molecule type" value="Genomic_DNA"/>
</dbReference>
<keyword evidence="2" id="KW-1185">Reference proteome</keyword>
<protein>
    <submittedName>
        <fullName evidence="1">Uncharacterized protein</fullName>
    </submittedName>
</protein>
<accession>A0A195CD19</accession>
<sequence>MRSSRRKIFRSAAVCNSQQAGQLTSGQREFRSTIDRTAGRSCETARLAAVTPLAGRNLPNERSII</sequence>